<evidence type="ECO:0000259" key="3">
    <source>
        <dbReference type="Pfam" id="PF22725"/>
    </source>
</evidence>
<dbReference type="EMBL" id="QSQQ01000024">
    <property type="protein sequence ID" value="RGK44336.1"/>
    <property type="molecule type" value="Genomic_DNA"/>
</dbReference>
<evidence type="ECO:0000313" key="10">
    <source>
        <dbReference type="Proteomes" id="UP000260841"/>
    </source>
</evidence>
<dbReference type="Proteomes" id="UP000261208">
    <property type="component" value="Unassembled WGS sequence"/>
</dbReference>
<feature type="domain" description="Gfo/Idh/MocA-like oxidoreductase N-terminal" evidence="2">
    <location>
        <begin position="42"/>
        <end position="161"/>
    </location>
</feature>
<dbReference type="GO" id="GO:0016491">
    <property type="term" value="F:oxidoreductase activity"/>
    <property type="evidence" value="ECO:0007669"/>
    <property type="project" value="UniProtKB-KW"/>
</dbReference>
<dbReference type="Gene3D" id="3.30.360.10">
    <property type="entry name" value="Dihydrodipicolinate Reductase, domain 2"/>
    <property type="match status" value="1"/>
</dbReference>
<organism evidence="7 12">
    <name type="scientific">Dorea formicigenerans</name>
    <dbReference type="NCBI Taxonomy" id="39486"/>
    <lineage>
        <taxon>Bacteria</taxon>
        <taxon>Bacillati</taxon>
        <taxon>Bacillota</taxon>
        <taxon>Clostridia</taxon>
        <taxon>Lachnospirales</taxon>
        <taxon>Lachnospiraceae</taxon>
        <taxon>Dorea</taxon>
    </lineage>
</organism>
<dbReference type="Proteomes" id="UP000260841">
    <property type="component" value="Unassembled WGS sequence"/>
</dbReference>
<dbReference type="PANTHER" id="PTHR43818:SF11">
    <property type="entry name" value="BCDNA.GH03377"/>
    <property type="match status" value="1"/>
</dbReference>
<evidence type="ECO:0000313" key="11">
    <source>
        <dbReference type="Proteomes" id="UP000261208"/>
    </source>
</evidence>
<evidence type="ECO:0000313" key="12">
    <source>
        <dbReference type="Proteomes" id="UP000266376"/>
    </source>
</evidence>
<evidence type="ECO:0000256" key="1">
    <source>
        <dbReference type="ARBA" id="ARBA00023002"/>
    </source>
</evidence>
<evidence type="ECO:0000313" key="6">
    <source>
        <dbReference type="EMBL" id="RGT07571.1"/>
    </source>
</evidence>
<keyword evidence="1" id="KW-0560">Oxidoreductase</keyword>
<dbReference type="InterPro" id="IPR000683">
    <property type="entry name" value="Gfo/Idh/MocA-like_OxRdtase_N"/>
</dbReference>
<dbReference type="Pfam" id="PF22725">
    <property type="entry name" value="GFO_IDH_MocA_C3"/>
    <property type="match status" value="1"/>
</dbReference>
<dbReference type="Proteomes" id="UP000283630">
    <property type="component" value="Unassembled WGS sequence"/>
</dbReference>
<dbReference type="Proteomes" id="UP000284742">
    <property type="component" value="Unassembled WGS sequence"/>
</dbReference>
<dbReference type="GO" id="GO:0000166">
    <property type="term" value="F:nucleotide binding"/>
    <property type="evidence" value="ECO:0007669"/>
    <property type="project" value="InterPro"/>
</dbReference>
<evidence type="ECO:0000313" key="15">
    <source>
        <dbReference type="Proteomes" id="UP000284962"/>
    </source>
</evidence>
<evidence type="ECO:0000313" key="5">
    <source>
        <dbReference type="EMBL" id="RGN93389.1"/>
    </source>
</evidence>
<dbReference type="Proteomes" id="UP000266376">
    <property type="component" value="Unassembled WGS sequence"/>
</dbReference>
<dbReference type="EMBL" id="QSAJ01000028">
    <property type="protein sequence ID" value="RGW51701.1"/>
    <property type="molecule type" value="Genomic_DNA"/>
</dbReference>
<dbReference type="InterPro" id="IPR055170">
    <property type="entry name" value="GFO_IDH_MocA-like_dom"/>
</dbReference>
<reference evidence="10 11" key="1">
    <citation type="submission" date="2018-08" db="EMBL/GenBank/DDBJ databases">
        <title>A genome reference for cultivated species of the human gut microbiota.</title>
        <authorList>
            <person name="Zou Y."/>
            <person name="Xue W."/>
            <person name="Luo G."/>
        </authorList>
    </citation>
    <scope>NUCLEOTIDE SEQUENCE [LARGE SCALE GENOMIC DNA]</scope>
    <source>
        <strain evidence="7 12">AF12-11</strain>
        <strain evidence="6 13">AF19-4AC</strain>
        <strain evidence="9 14">AM37-5</strain>
        <strain evidence="8 15">AM46-16</strain>
        <strain evidence="5 10">OM03-2</strain>
        <strain evidence="4 11">TF11-11</strain>
    </source>
</reference>
<feature type="domain" description="GFO/IDH/MocA-like oxidoreductase" evidence="3">
    <location>
        <begin position="199"/>
        <end position="284"/>
    </location>
</feature>
<evidence type="ECO:0000313" key="13">
    <source>
        <dbReference type="Proteomes" id="UP000283630"/>
    </source>
</evidence>
<dbReference type="EMBL" id="QRWH01000013">
    <property type="protein sequence ID" value="RGT07571.1"/>
    <property type="molecule type" value="Genomic_DNA"/>
</dbReference>
<evidence type="ECO:0000313" key="8">
    <source>
        <dbReference type="EMBL" id="RGZ99647.1"/>
    </source>
</evidence>
<dbReference type="InterPro" id="IPR050463">
    <property type="entry name" value="Gfo/Idh/MocA_oxidrdct_glycsds"/>
</dbReference>
<dbReference type="InterPro" id="IPR036291">
    <property type="entry name" value="NAD(P)-bd_dom_sf"/>
</dbReference>
<name>A0A395XIX6_9FIRM</name>
<evidence type="ECO:0000259" key="2">
    <source>
        <dbReference type="Pfam" id="PF01408"/>
    </source>
</evidence>
<dbReference type="Proteomes" id="UP000284962">
    <property type="component" value="Unassembled WGS sequence"/>
</dbReference>
<evidence type="ECO:0000313" key="9">
    <source>
        <dbReference type="EMBL" id="RHC03286.1"/>
    </source>
</evidence>
<dbReference type="Pfam" id="PF01408">
    <property type="entry name" value="GFO_IDH_MocA"/>
    <property type="match status" value="1"/>
</dbReference>
<protein>
    <submittedName>
        <fullName evidence="7">Gfo/Idh/MocA family oxidoreductase</fullName>
    </submittedName>
</protein>
<comment type="caution">
    <text evidence="7">The sequence shown here is derived from an EMBL/GenBank/DDBJ whole genome shotgun (WGS) entry which is preliminary data.</text>
</comment>
<proteinExistence type="predicted"/>
<accession>A0A395XIX6</accession>
<dbReference type="PANTHER" id="PTHR43818">
    <property type="entry name" value="BCDNA.GH03377"/>
    <property type="match status" value="1"/>
</dbReference>
<evidence type="ECO:0000313" key="4">
    <source>
        <dbReference type="EMBL" id="RGK44336.1"/>
    </source>
</evidence>
<dbReference type="EMBL" id="QSVB01000002">
    <property type="protein sequence ID" value="RGN93389.1"/>
    <property type="molecule type" value="Genomic_DNA"/>
</dbReference>
<gene>
    <name evidence="9" type="ORF">DW860_14975</name>
    <name evidence="8" type="ORF">DW957_08830</name>
    <name evidence="7" type="ORF">DWV67_11340</name>
    <name evidence="6" type="ORF">DWX53_12190</name>
    <name evidence="5" type="ORF">DXB36_03495</name>
    <name evidence="4" type="ORF">DXD10_14625</name>
</gene>
<dbReference type="Gene3D" id="3.40.50.720">
    <property type="entry name" value="NAD(P)-binding Rossmann-like Domain"/>
    <property type="match status" value="1"/>
</dbReference>
<evidence type="ECO:0000313" key="14">
    <source>
        <dbReference type="Proteomes" id="UP000284742"/>
    </source>
</evidence>
<evidence type="ECO:0000313" key="7">
    <source>
        <dbReference type="EMBL" id="RGW51701.1"/>
    </source>
</evidence>
<dbReference type="EMBL" id="QSHK01000015">
    <property type="protein sequence ID" value="RHC03286.1"/>
    <property type="molecule type" value="Genomic_DNA"/>
</dbReference>
<dbReference type="AlphaFoldDB" id="A0A395XIX6"/>
<dbReference type="EMBL" id="QSEW01000008">
    <property type="protein sequence ID" value="RGZ99647.1"/>
    <property type="molecule type" value="Genomic_DNA"/>
</dbReference>
<dbReference type="SUPFAM" id="SSF55347">
    <property type="entry name" value="Glyceraldehyde-3-phosphate dehydrogenase-like, C-terminal domain"/>
    <property type="match status" value="1"/>
</dbReference>
<sequence>MPADSQVSNQTETDFAGRRDISVKIQKSFFSGGKETMSMHTVAVMGLGVRGKIHLHGLLENPDYYKVVGLCDIDEPKMKAVAEEYHLDDVPLFTDAEEMLKETRPEIFVFVTYPDLRLSVIQLAVKYGVKGISFEKPMAESLQEAKKIVKLCHDNGIKAVVCHQQKYLSQMQTLKKRIEDGEIGEITKIHVECQAWFSQLGTHYVDYILWANGGHRAKWVCGHVHGPICLDDNHPAPDYLLGTMELENGVHAYVECGYLAEAHNPPEYGSSDNRLTVYGKEGYVYAETDGFWGACTKATNGRLIEGKDPGWRNHQQIPIQTPYYTEFAEWMEDDSKVHSCNIDTAYHGYEILEGMCLSALNNVRVDLPIQDLDYEPVFDRMRKDLPECDSRKMYIYDGKTPRKERD</sequence>
<dbReference type="SUPFAM" id="SSF51735">
    <property type="entry name" value="NAD(P)-binding Rossmann-fold domains"/>
    <property type="match status" value="1"/>
</dbReference>